<comment type="caution">
    <text evidence="14">The sequence shown here is derived from an EMBL/GenBank/DDBJ whole genome shotgun (WGS) entry which is preliminary data.</text>
</comment>
<evidence type="ECO:0000256" key="1">
    <source>
        <dbReference type="ARBA" id="ARBA00002356"/>
    </source>
</evidence>
<dbReference type="InterPro" id="IPR014732">
    <property type="entry name" value="OMPdecase"/>
</dbReference>
<evidence type="ECO:0000256" key="11">
    <source>
        <dbReference type="PIRSR" id="PIRSR614732-2"/>
    </source>
</evidence>
<dbReference type="NCBIfam" id="TIGR01740">
    <property type="entry name" value="pyrF"/>
    <property type="match status" value="1"/>
</dbReference>
<feature type="domain" description="Orotidine 5'-phosphate decarboxylase" evidence="13">
    <location>
        <begin position="8"/>
        <end position="235"/>
    </location>
</feature>
<dbReference type="GO" id="GO:0005829">
    <property type="term" value="C:cytosol"/>
    <property type="evidence" value="ECO:0007669"/>
    <property type="project" value="TreeGrafter"/>
</dbReference>
<evidence type="ECO:0000313" key="14">
    <source>
        <dbReference type="EMBL" id="MBI4727622.1"/>
    </source>
</evidence>
<feature type="active site" description="For OMPdecase activity" evidence="10">
    <location>
        <position position="65"/>
    </location>
</feature>
<evidence type="ECO:0000256" key="6">
    <source>
        <dbReference type="ARBA" id="ARBA00023239"/>
    </source>
</evidence>
<dbReference type="FunFam" id="3.20.20.70:FF:000015">
    <property type="entry name" value="Orotidine 5'-phosphate decarboxylase"/>
    <property type="match status" value="1"/>
</dbReference>
<evidence type="ECO:0000256" key="9">
    <source>
        <dbReference type="HAMAP-Rule" id="MF_01200"/>
    </source>
</evidence>
<dbReference type="NCBIfam" id="NF001273">
    <property type="entry name" value="PRK00230.1"/>
    <property type="match status" value="1"/>
</dbReference>
<evidence type="ECO:0000259" key="13">
    <source>
        <dbReference type="SMART" id="SM00934"/>
    </source>
</evidence>
<dbReference type="InterPro" id="IPR013785">
    <property type="entry name" value="Aldolase_TIM"/>
</dbReference>
<dbReference type="InterPro" id="IPR047596">
    <property type="entry name" value="OMPdecase_bac"/>
</dbReference>
<comment type="similarity">
    <text evidence="8 9">Belongs to the OMP decarboxylase family. Type 1 subfamily.</text>
</comment>
<dbReference type="GO" id="GO:0006207">
    <property type="term" value="P:'de novo' pyrimidine nucleobase biosynthetic process"/>
    <property type="evidence" value="ECO:0007669"/>
    <property type="project" value="InterPro"/>
</dbReference>
<feature type="binding site" evidence="9 11">
    <location>
        <position position="220"/>
    </location>
    <ligand>
        <name>substrate</name>
    </ligand>
</feature>
<keyword evidence="6 9" id="KW-0456">Lyase</keyword>
<keyword evidence="4 9" id="KW-0210">Decarboxylase</keyword>
<dbReference type="InterPro" id="IPR018089">
    <property type="entry name" value="OMPdecase_AS"/>
</dbReference>
<dbReference type="PROSITE" id="PS00156">
    <property type="entry name" value="OMPDECASE"/>
    <property type="match status" value="1"/>
</dbReference>
<name>A0A933MIY8_UNCT6</name>
<evidence type="ECO:0000256" key="3">
    <source>
        <dbReference type="ARBA" id="ARBA00011738"/>
    </source>
</evidence>
<comment type="function">
    <text evidence="1 9">Catalyzes the decarboxylation of orotidine 5'-monophosphate (OMP) to uridine 5'-monophosphate (UMP).</text>
</comment>
<dbReference type="Gene3D" id="3.20.20.70">
    <property type="entry name" value="Aldolase class I"/>
    <property type="match status" value="1"/>
</dbReference>
<evidence type="ECO:0000256" key="7">
    <source>
        <dbReference type="ARBA" id="ARBA00049157"/>
    </source>
</evidence>
<dbReference type="HAMAP" id="MF_01200_B">
    <property type="entry name" value="OMPdecase_type1_B"/>
    <property type="match status" value="1"/>
</dbReference>
<dbReference type="InterPro" id="IPR001754">
    <property type="entry name" value="OMPdeCOase_dom"/>
</dbReference>
<feature type="binding site" evidence="9 11">
    <location>
        <position position="127"/>
    </location>
    <ligand>
        <name>substrate</name>
    </ligand>
</feature>
<dbReference type="EC" id="4.1.1.23" evidence="9"/>
<dbReference type="GO" id="GO:0044205">
    <property type="term" value="P:'de novo' UMP biosynthetic process"/>
    <property type="evidence" value="ECO:0007669"/>
    <property type="project" value="UniProtKB-UniRule"/>
</dbReference>
<evidence type="ECO:0000256" key="5">
    <source>
        <dbReference type="ARBA" id="ARBA00022975"/>
    </source>
</evidence>
<reference evidence="14" key="1">
    <citation type="submission" date="2020-07" db="EMBL/GenBank/DDBJ databases">
        <title>Huge and variable diversity of episymbiotic CPR bacteria and DPANN archaea in groundwater ecosystems.</title>
        <authorList>
            <person name="He C.Y."/>
            <person name="Keren R."/>
            <person name="Whittaker M."/>
            <person name="Farag I.F."/>
            <person name="Doudna J."/>
            <person name="Cate J.H.D."/>
            <person name="Banfield J.F."/>
        </authorList>
    </citation>
    <scope>NUCLEOTIDE SEQUENCE</scope>
    <source>
        <strain evidence="14">NC_groundwater_1520_Pr4_B-0.1um_53_5</strain>
    </source>
</reference>
<feature type="binding site" evidence="9 11">
    <location>
        <position position="190"/>
    </location>
    <ligand>
        <name>substrate</name>
    </ligand>
</feature>
<feature type="binding site" evidence="9 11">
    <location>
        <position position="14"/>
    </location>
    <ligand>
        <name>substrate</name>
    </ligand>
</feature>
<dbReference type="InterPro" id="IPR011060">
    <property type="entry name" value="RibuloseP-bd_barrel"/>
</dbReference>
<dbReference type="Proteomes" id="UP000736328">
    <property type="component" value="Unassembled WGS sequence"/>
</dbReference>
<protein>
    <recommendedName>
        <fullName evidence="9">Orotidine 5'-phosphate decarboxylase</fullName>
        <ecNumber evidence="9">4.1.1.23</ecNumber>
    </recommendedName>
    <alternativeName>
        <fullName evidence="9">OMP decarboxylase</fullName>
        <shortName evidence="9">OMPDCase</shortName>
        <shortName evidence="9">OMPdecase</shortName>
    </alternativeName>
</protein>
<feature type="binding site" evidence="9">
    <location>
        <begin position="63"/>
        <end position="72"/>
    </location>
    <ligand>
        <name>substrate</name>
    </ligand>
</feature>
<evidence type="ECO:0000256" key="2">
    <source>
        <dbReference type="ARBA" id="ARBA00004861"/>
    </source>
</evidence>
<evidence type="ECO:0000256" key="8">
    <source>
        <dbReference type="ARBA" id="ARBA00061012"/>
    </source>
</evidence>
<dbReference type="PANTHER" id="PTHR32119">
    <property type="entry name" value="OROTIDINE 5'-PHOSPHATE DECARBOXYLASE"/>
    <property type="match status" value="1"/>
</dbReference>
<dbReference type="PANTHER" id="PTHR32119:SF2">
    <property type="entry name" value="OROTIDINE 5'-PHOSPHATE DECARBOXYLASE"/>
    <property type="match status" value="1"/>
</dbReference>
<proteinExistence type="inferred from homology"/>
<feature type="binding site" evidence="9 11">
    <location>
        <position position="219"/>
    </location>
    <ligand>
        <name>substrate</name>
    </ligand>
</feature>
<evidence type="ECO:0000256" key="4">
    <source>
        <dbReference type="ARBA" id="ARBA00022793"/>
    </source>
</evidence>
<comment type="catalytic activity">
    <reaction evidence="7 9 12">
        <text>orotidine 5'-phosphate + H(+) = UMP + CO2</text>
        <dbReference type="Rhea" id="RHEA:11596"/>
        <dbReference type="ChEBI" id="CHEBI:15378"/>
        <dbReference type="ChEBI" id="CHEBI:16526"/>
        <dbReference type="ChEBI" id="CHEBI:57538"/>
        <dbReference type="ChEBI" id="CHEBI:57865"/>
        <dbReference type="EC" id="4.1.1.23"/>
    </reaction>
</comment>
<keyword evidence="5 9" id="KW-0665">Pyrimidine biosynthesis</keyword>
<dbReference type="AlphaFoldDB" id="A0A933MIY8"/>
<dbReference type="SUPFAM" id="SSF51366">
    <property type="entry name" value="Ribulose-phoshate binding barrel"/>
    <property type="match status" value="1"/>
</dbReference>
<organism evidence="14 15">
    <name type="scientific">candidate division TA06 bacterium</name>
    <dbReference type="NCBI Taxonomy" id="2250710"/>
    <lineage>
        <taxon>Bacteria</taxon>
        <taxon>Bacteria division TA06</taxon>
    </lineage>
</organism>
<feature type="active site" description="Proton donor" evidence="9">
    <location>
        <position position="65"/>
    </location>
</feature>
<accession>A0A933MIY8</accession>
<dbReference type="EMBL" id="JACQXR010000140">
    <property type="protein sequence ID" value="MBI4727622.1"/>
    <property type="molecule type" value="Genomic_DNA"/>
</dbReference>
<dbReference type="Pfam" id="PF00215">
    <property type="entry name" value="OMPdecase"/>
    <property type="match status" value="1"/>
</dbReference>
<feature type="binding site" evidence="9 11">
    <location>
        <position position="36"/>
    </location>
    <ligand>
        <name>substrate</name>
    </ligand>
</feature>
<dbReference type="CDD" id="cd04725">
    <property type="entry name" value="OMP_decarboxylase_like"/>
    <property type="match status" value="1"/>
</dbReference>
<gene>
    <name evidence="9 14" type="primary">pyrF</name>
    <name evidence="14" type="ORF">HY768_10475</name>
</gene>
<feature type="active site" description="For OMPdecase activity" evidence="10">
    <location>
        <position position="63"/>
    </location>
</feature>
<evidence type="ECO:0000256" key="10">
    <source>
        <dbReference type="PIRSR" id="PIRSR614732-1"/>
    </source>
</evidence>
<feature type="active site" description="For OMPdecase activity" evidence="10">
    <location>
        <position position="68"/>
    </location>
</feature>
<dbReference type="GO" id="GO:0004590">
    <property type="term" value="F:orotidine-5'-phosphate decarboxylase activity"/>
    <property type="evidence" value="ECO:0007669"/>
    <property type="project" value="UniProtKB-UniRule"/>
</dbReference>
<comment type="subunit">
    <text evidence="3 9">Homodimer.</text>
</comment>
<sequence length="244" mass="26140">MQIPANERLIVALDLPSYSEAEKLIRDISGPVKYFKVGSQLFTACGPKIVELIKSQGGKIFLDLKFHDIPNTVAKAAIAAVELGVDMFNLHSMGGFEMMEEAANAAIEAGARLKKTKPIILGVTVLTSFDEATFSDVLGAPGHGIPEQVLHLARLTKSAGLDGVVASPQEIELLRNDFQEDFVILTPGIRPLDTEAGDQKRILTPGQAIALGADYLVVGRPITGAKDRTAAAQNIQKEIQDALK</sequence>
<evidence type="ECO:0000256" key="12">
    <source>
        <dbReference type="RuleBase" id="RU000512"/>
    </source>
</evidence>
<feature type="binding site" evidence="9 11">
    <location>
        <position position="199"/>
    </location>
    <ligand>
        <name>substrate</name>
    </ligand>
</feature>
<comment type="pathway">
    <text evidence="2 9 12">Pyrimidine metabolism; UMP biosynthesis via de novo pathway; UMP from orotate: step 2/2.</text>
</comment>
<dbReference type="SMART" id="SM00934">
    <property type="entry name" value="OMPdecase"/>
    <property type="match status" value="1"/>
</dbReference>
<evidence type="ECO:0000313" key="15">
    <source>
        <dbReference type="Proteomes" id="UP000736328"/>
    </source>
</evidence>